<comment type="caution">
    <text evidence="9">The sequence shown here is derived from an EMBL/GenBank/DDBJ whole genome shotgun (WGS) entry which is preliminary data.</text>
</comment>
<keyword evidence="2 5" id="KW-0808">Transferase</keyword>
<dbReference type="EMBL" id="JADCUA010000010">
    <property type="protein sequence ID" value="KAH9836591.1"/>
    <property type="molecule type" value="Genomic_DNA"/>
</dbReference>
<evidence type="ECO:0000256" key="1">
    <source>
        <dbReference type="ARBA" id="ARBA00007265"/>
    </source>
</evidence>
<accession>A0ABQ8KFN4</accession>
<keyword evidence="3" id="KW-0547">Nucleotide-binding</keyword>
<name>A0ABQ8KFN4_9APHY</name>
<gene>
    <name evidence="9" type="ORF">C8Q71DRAFT_758677</name>
</gene>
<evidence type="ECO:0000259" key="8">
    <source>
        <dbReference type="Pfam" id="PF12627"/>
    </source>
</evidence>
<sequence>MMGVTFATHFVNYCTNVKNVEAKEVTKIESNPEQSKHLETARTTVLGQELDFVNLRSEEYTEDSRIPTSVIFGTPLQDALRRDITINALFYNVHTRAVEDHTGKGIKDLQRGMIRTPLDALETFRDDPLRVLRAIRFAARYCFEIDRFLQDAARKPEIREALASKISKERIGIEVDKMLRSRDPVRALSLIYDFKLYSTVFQLPESVATTLSDSPTPPIMGLGAATILMVLLLPSRTGTLIPVHKTLTDLGKITYVRARLYLACALTPYRGITYTNAKGKRQPACDLIIRESLRLGSQNHYLDGVPALYNAWSVVSPAVADLAQGESPDDKLKIGMFLRQQVVHRPAVIYWHTSLLFSLVQDLMAYWDPQTKLLDETAASERIALYNALVTKIENHGLPAVVDDKPLLKGGEIAAALNTQTGPWMRDALTRVVEWQLIHPEGTKAECVEWVKAEHAAGNIDISPLAQPKRPTQPDEEQGAVKKPKLT</sequence>
<evidence type="ECO:0000259" key="7">
    <source>
        <dbReference type="Pfam" id="PF01743"/>
    </source>
</evidence>
<dbReference type="SUPFAM" id="SSF81891">
    <property type="entry name" value="Poly A polymerase C-terminal region-like"/>
    <property type="match status" value="1"/>
</dbReference>
<reference evidence="9 10" key="1">
    <citation type="journal article" date="2021" name="Environ. Microbiol.">
        <title>Gene family expansions and transcriptome signatures uncover fungal adaptations to wood decay.</title>
        <authorList>
            <person name="Hage H."/>
            <person name="Miyauchi S."/>
            <person name="Viragh M."/>
            <person name="Drula E."/>
            <person name="Min B."/>
            <person name="Chaduli D."/>
            <person name="Navarro D."/>
            <person name="Favel A."/>
            <person name="Norest M."/>
            <person name="Lesage-Meessen L."/>
            <person name="Balint B."/>
            <person name="Merenyi Z."/>
            <person name="de Eugenio L."/>
            <person name="Morin E."/>
            <person name="Martinez A.T."/>
            <person name="Baldrian P."/>
            <person name="Stursova M."/>
            <person name="Martinez M.J."/>
            <person name="Novotny C."/>
            <person name="Magnuson J.K."/>
            <person name="Spatafora J.W."/>
            <person name="Maurice S."/>
            <person name="Pangilinan J."/>
            <person name="Andreopoulos W."/>
            <person name="LaButti K."/>
            <person name="Hundley H."/>
            <person name="Na H."/>
            <person name="Kuo A."/>
            <person name="Barry K."/>
            <person name="Lipzen A."/>
            <person name="Henrissat B."/>
            <person name="Riley R."/>
            <person name="Ahrendt S."/>
            <person name="Nagy L.G."/>
            <person name="Grigoriev I.V."/>
            <person name="Martin F."/>
            <person name="Rosso M.N."/>
        </authorList>
    </citation>
    <scope>NUCLEOTIDE SEQUENCE [LARGE SCALE GENOMIC DNA]</scope>
    <source>
        <strain evidence="9 10">CIRM-BRFM 1785</strain>
    </source>
</reference>
<dbReference type="Gene3D" id="1.10.3090.10">
    <property type="entry name" value="cca-adding enzyme, domain 2"/>
    <property type="match status" value="1"/>
</dbReference>
<keyword evidence="4 5" id="KW-0694">RNA-binding</keyword>
<evidence type="ECO:0000256" key="2">
    <source>
        <dbReference type="ARBA" id="ARBA00022679"/>
    </source>
</evidence>
<feature type="domain" description="Poly A polymerase head" evidence="7">
    <location>
        <begin position="6"/>
        <end position="115"/>
    </location>
</feature>
<dbReference type="InterPro" id="IPR002646">
    <property type="entry name" value="PolA_pol_head_dom"/>
</dbReference>
<dbReference type="Proteomes" id="UP000814176">
    <property type="component" value="Unassembled WGS sequence"/>
</dbReference>
<keyword evidence="10" id="KW-1185">Reference proteome</keyword>
<comment type="similarity">
    <text evidence="1 5">Belongs to the tRNA nucleotidyltransferase/poly(A) polymerase family.</text>
</comment>
<dbReference type="PANTHER" id="PTHR13734">
    <property type="entry name" value="TRNA-NUCLEOTIDYLTRANSFERASE"/>
    <property type="match status" value="1"/>
</dbReference>
<dbReference type="Gene3D" id="3.30.460.10">
    <property type="entry name" value="Beta Polymerase, domain 2"/>
    <property type="match status" value="1"/>
</dbReference>
<feature type="region of interest" description="Disordered" evidence="6">
    <location>
        <begin position="461"/>
        <end position="487"/>
    </location>
</feature>
<dbReference type="Pfam" id="PF12627">
    <property type="entry name" value="PolyA_pol_RNAbd"/>
    <property type="match status" value="1"/>
</dbReference>
<dbReference type="Pfam" id="PF01743">
    <property type="entry name" value="PolyA_pol"/>
    <property type="match status" value="1"/>
</dbReference>
<dbReference type="InterPro" id="IPR032828">
    <property type="entry name" value="PolyA_RNA-bd"/>
</dbReference>
<evidence type="ECO:0000256" key="5">
    <source>
        <dbReference type="RuleBase" id="RU003953"/>
    </source>
</evidence>
<protein>
    <submittedName>
        <fullName evidence="9">Poly A polymerase C-terminal region-like protein</fullName>
    </submittedName>
</protein>
<evidence type="ECO:0000256" key="4">
    <source>
        <dbReference type="ARBA" id="ARBA00022884"/>
    </source>
</evidence>
<evidence type="ECO:0000256" key="3">
    <source>
        <dbReference type="ARBA" id="ARBA00022741"/>
    </source>
</evidence>
<dbReference type="RefSeq" id="XP_047778829.1">
    <property type="nucleotide sequence ID" value="XM_047923749.1"/>
</dbReference>
<dbReference type="InterPro" id="IPR043519">
    <property type="entry name" value="NT_sf"/>
</dbReference>
<proteinExistence type="inferred from homology"/>
<evidence type="ECO:0000256" key="6">
    <source>
        <dbReference type="SAM" id="MobiDB-lite"/>
    </source>
</evidence>
<evidence type="ECO:0000313" key="9">
    <source>
        <dbReference type="EMBL" id="KAH9836591.1"/>
    </source>
</evidence>
<dbReference type="SUPFAM" id="SSF81301">
    <property type="entry name" value="Nucleotidyltransferase"/>
    <property type="match status" value="1"/>
</dbReference>
<organism evidence="9 10">
    <name type="scientific">Rhodofomes roseus</name>
    <dbReference type="NCBI Taxonomy" id="34475"/>
    <lineage>
        <taxon>Eukaryota</taxon>
        <taxon>Fungi</taxon>
        <taxon>Dikarya</taxon>
        <taxon>Basidiomycota</taxon>
        <taxon>Agaricomycotina</taxon>
        <taxon>Agaricomycetes</taxon>
        <taxon>Polyporales</taxon>
        <taxon>Rhodofomes</taxon>
    </lineage>
</organism>
<dbReference type="PANTHER" id="PTHR13734:SF5">
    <property type="entry name" value="CCA TRNA NUCLEOTIDYLTRANSFERASE, MITOCHONDRIAL"/>
    <property type="match status" value="1"/>
</dbReference>
<dbReference type="GeneID" id="72004481"/>
<evidence type="ECO:0000313" key="10">
    <source>
        <dbReference type="Proteomes" id="UP000814176"/>
    </source>
</evidence>
<feature type="domain" description="tRNA nucleotidyltransferase/poly(A) polymerase RNA and SrmB- binding" evidence="8">
    <location>
        <begin position="164"/>
        <end position="204"/>
    </location>
</feature>